<gene>
    <name evidence="1" type="ORF">MT2528_1105</name>
    <name evidence="2" type="ORF">NVI5450_1075</name>
</gene>
<dbReference type="EMBL" id="FPLJ01000031">
    <property type="protein sequence ID" value="SGY86716.1"/>
    <property type="molecule type" value="Genomic_DNA"/>
</dbReference>
<dbReference type="GeneID" id="61294834"/>
<protein>
    <recommendedName>
        <fullName evidence="5">Lipoprotein</fullName>
    </recommendedName>
</protein>
<sequence>MKTTPLVFFMTSMLLAGCGDSSSGTSVNNRSVASAPVTFTDTIIPAGFNWEMRSSKWVNFKHVSNISQLDGIPINITGKHYIEIYSIDKNNNTSSSPFLKAMTTSEGDVEVLLTLLNSWKGITVKTQLHDSICINTLYKEQIAATQPLGCDVVFDSDLL</sequence>
<dbReference type="Proteomes" id="UP000182660">
    <property type="component" value="Unassembled WGS sequence"/>
</dbReference>
<organism evidence="2 4">
    <name type="scientific">Moritella viscosa</name>
    <dbReference type="NCBI Taxonomy" id="80854"/>
    <lineage>
        <taxon>Bacteria</taxon>
        <taxon>Pseudomonadati</taxon>
        <taxon>Pseudomonadota</taxon>
        <taxon>Gammaproteobacteria</taxon>
        <taxon>Alteromonadales</taxon>
        <taxon>Moritellaceae</taxon>
        <taxon>Moritella</taxon>
    </lineage>
</organism>
<dbReference type="AlphaFoldDB" id="A0A1K9YYP1"/>
<dbReference type="EMBL" id="FPLD01000036">
    <property type="protein sequence ID" value="SGY90078.1"/>
    <property type="molecule type" value="Genomic_DNA"/>
</dbReference>
<dbReference type="RefSeq" id="WP_045109835.1">
    <property type="nucleotide sequence ID" value="NZ_CAWQZC010000046.1"/>
</dbReference>
<evidence type="ECO:0000313" key="1">
    <source>
        <dbReference type="EMBL" id="SGY86716.1"/>
    </source>
</evidence>
<dbReference type="PROSITE" id="PS51257">
    <property type="entry name" value="PROKAR_LIPOPROTEIN"/>
    <property type="match status" value="1"/>
</dbReference>
<proteinExistence type="predicted"/>
<evidence type="ECO:0000313" key="4">
    <source>
        <dbReference type="Proteomes" id="UP000183794"/>
    </source>
</evidence>
<name>A0A1K9YYP1_9GAMM</name>
<evidence type="ECO:0000313" key="3">
    <source>
        <dbReference type="Proteomes" id="UP000182660"/>
    </source>
</evidence>
<dbReference type="Proteomes" id="UP000183794">
    <property type="component" value="Unassembled WGS sequence"/>
</dbReference>
<dbReference type="OrthoDB" id="6408084at2"/>
<keyword evidence="3" id="KW-1185">Reference proteome</keyword>
<reference evidence="2 4" key="2">
    <citation type="submission" date="2016-11" db="EMBL/GenBank/DDBJ databases">
        <authorList>
            <person name="Jaros S."/>
            <person name="Januszkiewicz K."/>
            <person name="Wedrychowicz H."/>
        </authorList>
    </citation>
    <scope>NUCLEOTIDE SEQUENCE [LARGE SCALE GENOMIC DNA]</scope>
    <source>
        <strain evidence="2">NVI 5450</strain>
    </source>
</reference>
<reference evidence="1 3" key="1">
    <citation type="submission" date="2016-11" db="EMBL/GenBank/DDBJ databases">
        <authorList>
            <person name="Klemetsen T."/>
        </authorList>
    </citation>
    <scope>NUCLEOTIDE SEQUENCE [LARGE SCALE GENOMIC DNA]</scope>
    <source>
        <strain evidence="1">MT 2528</strain>
    </source>
</reference>
<evidence type="ECO:0008006" key="5">
    <source>
        <dbReference type="Google" id="ProtNLM"/>
    </source>
</evidence>
<accession>A0A1K9YYP1</accession>
<evidence type="ECO:0000313" key="2">
    <source>
        <dbReference type="EMBL" id="SGY90078.1"/>
    </source>
</evidence>